<evidence type="ECO:0000256" key="1">
    <source>
        <dbReference type="ARBA" id="ARBA00007478"/>
    </source>
</evidence>
<gene>
    <name evidence="2" type="ORF">LTRI10_LOCUS13135</name>
</gene>
<dbReference type="PANTHER" id="PTHR14894:SF0">
    <property type="entry name" value="CDK5 REGULATORY SUBUNIT-ASSOCIATED PROTEIN 3"/>
    <property type="match status" value="1"/>
</dbReference>
<sequence>MMLSDISSTISFVTNRKTRDLIMVLNSKWFLDRLVSSLEEKKHHESKLKEGLKDLAIKRLELHNSLSSLWPKQESALAKTSELKKLCEGTLSSMFDGRPVNIIGGINALLSSGVGA</sequence>
<dbReference type="AlphaFoldDB" id="A0AAV2DAY6"/>
<keyword evidence="3" id="KW-1185">Reference proteome</keyword>
<evidence type="ECO:0000313" key="2">
    <source>
        <dbReference type="EMBL" id="CAL1371049.1"/>
    </source>
</evidence>
<name>A0AAV2DAY6_9ROSI</name>
<protein>
    <submittedName>
        <fullName evidence="2">Uncharacterized protein</fullName>
    </submittedName>
</protein>
<dbReference type="Proteomes" id="UP001497516">
    <property type="component" value="Chromosome 2"/>
</dbReference>
<comment type="similarity">
    <text evidence="1">Belongs to the CDK5RAP3 family.</text>
</comment>
<dbReference type="GO" id="GO:0012505">
    <property type="term" value="C:endomembrane system"/>
    <property type="evidence" value="ECO:0007669"/>
    <property type="project" value="TreeGrafter"/>
</dbReference>
<dbReference type="PANTHER" id="PTHR14894">
    <property type="entry name" value="CDK5 REGULATORY SUBUNIT-ASSOCIATED PROTEIN 3"/>
    <property type="match status" value="1"/>
</dbReference>
<dbReference type="Pfam" id="PF05600">
    <property type="entry name" value="CDK5RAP3"/>
    <property type="match status" value="1"/>
</dbReference>
<evidence type="ECO:0000313" key="3">
    <source>
        <dbReference type="Proteomes" id="UP001497516"/>
    </source>
</evidence>
<dbReference type="EMBL" id="OZ034815">
    <property type="protein sequence ID" value="CAL1371049.1"/>
    <property type="molecule type" value="Genomic_DNA"/>
</dbReference>
<proteinExistence type="inferred from homology"/>
<dbReference type="InterPro" id="IPR008491">
    <property type="entry name" value="CDK5RAP3"/>
</dbReference>
<reference evidence="2 3" key="1">
    <citation type="submission" date="2024-04" db="EMBL/GenBank/DDBJ databases">
        <authorList>
            <person name="Fracassetti M."/>
        </authorList>
    </citation>
    <scope>NUCLEOTIDE SEQUENCE [LARGE SCALE GENOMIC DNA]</scope>
</reference>
<organism evidence="2 3">
    <name type="scientific">Linum trigynum</name>
    <dbReference type="NCBI Taxonomy" id="586398"/>
    <lineage>
        <taxon>Eukaryota</taxon>
        <taxon>Viridiplantae</taxon>
        <taxon>Streptophyta</taxon>
        <taxon>Embryophyta</taxon>
        <taxon>Tracheophyta</taxon>
        <taxon>Spermatophyta</taxon>
        <taxon>Magnoliopsida</taxon>
        <taxon>eudicotyledons</taxon>
        <taxon>Gunneridae</taxon>
        <taxon>Pentapetalae</taxon>
        <taxon>rosids</taxon>
        <taxon>fabids</taxon>
        <taxon>Malpighiales</taxon>
        <taxon>Linaceae</taxon>
        <taxon>Linum</taxon>
    </lineage>
</organism>
<accession>A0AAV2DAY6</accession>
<dbReference type="GO" id="GO:0007346">
    <property type="term" value="P:regulation of mitotic cell cycle"/>
    <property type="evidence" value="ECO:0007669"/>
    <property type="project" value="TreeGrafter"/>
</dbReference>